<keyword evidence="1" id="KW-0479">Metal-binding</keyword>
<keyword evidence="7" id="KW-1185">Reference proteome</keyword>
<reference evidence="6 7" key="1">
    <citation type="submission" date="2020-02" db="EMBL/GenBank/DDBJ databases">
        <title>Shewanella WXL01 sp. nov., a marine bacterium isolated from green algae in Luhuitou Fringing Reef (Northern South China Sea).</title>
        <authorList>
            <person name="Wang X."/>
        </authorList>
    </citation>
    <scope>NUCLEOTIDE SEQUENCE [LARGE SCALE GENOMIC DNA]</scope>
    <source>
        <strain evidence="6 7">MCCC 1A01895</strain>
    </source>
</reference>
<dbReference type="RefSeq" id="WP_212593358.1">
    <property type="nucleotide sequence ID" value="NZ_JAAIKR010000014.1"/>
</dbReference>
<evidence type="ECO:0000256" key="1">
    <source>
        <dbReference type="ARBA" id="ARBA00022723"/>
    </source>
</evidence>
<evidence type="ECO:0000256" key="2">
    <source>
        <dbReference type="ARBA" id="ARBA00022771"/>
    </source>
</evidence>
<dbReference type="Proteomes" id="UP000811844">
    <property type="component" value="Unassembled WGS sequence"/>
</dbReference>
<evidence type="ECO:0000256" key="4">
    <source>
        <dbReference type="PROSITE-ProRule" id="PRU00510"/>
    </source>
</evidence>
<accession>A0ABS5I4K2</accession>
<protein>
    <submittedName>
        <fullName evidence="6">TraR/DksA family transcriptional regulator</fullName>
    </submittedName>
</protein>
<keyword evidence="3" id="KW-0862">Zinc</keyword>
<gene>
    <name evidence="6" type="ORF">G3R48_13320</name>
</gene>
<feature type="domain" description="Zinc finger DksA/TraR C4-type" evidence="5">
    <location>
        <begin position="77"/>
        <end position="110"/>
    </location>
</feature>
<keyword evidence="2" id="KW-0863">Zinc-finger</keyword>
<evidence type="ECO:0000256" key="3">
    <source>
        <dbReference type="ARBA" id="ARBA00022833"/>
    </source>
</evidence>
<sequence length="122" mass="13834">MSDITIKQTLENLEADLRTTLNKALISPLMQHQAQDIDATSPLSSLIEQLSHSHLLDSELFLNFVQLDAAYCQLELGLYGICSDCESTISSQRLIANPIEQRCESCSRKHLTEHRQELRLNH</sequence>
<dbReference type="SUPFAM" id="SSF57716">
    <property type="entry name" value="Glucocorticoid receptor-like (DNA-binding domain)"/>
    <property type="match status" value="1"/>
</dbReference>
<comment type="caution">
    <text evidence="6">The sequence shown here is derived from an EMBL/GenBank/DDBJ whole genome shotgun (WGS) entry which is preliminary data.</text>
</comment>
<proteinExistence type="predicted"/>
<dbReference type="EMBL" id="JAAIKR010000014">
    <property type="protein sequence ID" value="MBR9728959.1"/>
    <property type="molecule type" value="Genomic_DNA"/>
</dbReference>
<evidence type="ECO:0000259" key="5">
    <source>
        <dbReference type="Pfam" id="PF01258"/>
    </source>
</evidence>
<dbReference type="Gene3D" id="1.20.120.910">
    <property type="entry name" value="DksA, coiled-coil domain"/>
    <property type="match status" value="1"/>
</dbReference>
<name>A0ABS5I4K2_9GAMM</name>
<organism evidence="6 7">
    <name type="scientific">Shewanella intestini</name>
    <dbReference type="NCBI Taxonomy" id="2017544"/>
    <lineage>
        <taxon>Bacteria</taxon>
        <taxon>Pseudomonadati</taxon>
        <taxon>Pseudomonadota</taxon>
        <taxon>Gammaproteobacteria</taxon>
        <taxon>Alteromonadales</taxon>
        <taxon>Shewanellaceae</taxon>
        <taxon>Shewanella</taxon>
    </lineage>
</organism>
<feature type="zinc finger region" description="dksA C4-type" evidence="4">
    <location>
        <begin position="82"/>
        <end position="106"/>
    </location>
</feature>
<evidence type="ECO:0000313" key="6">
    <source>
        <dbReference type="EMBL" id="MBR9728959.1"/>
    </source>
</evidence>
<dbReference type="InterPro" id="IPR020458">
    <property type="entry name" value="Znf_DskA_TraR_CS"/>
</dbReference>
<dbReference type="PROSITE" id="PS01102">
    <property type="entry name" value="ZF_DKSA_1"/>
    <property type="match status" value="1"/>
</dbReference>
<dbReference type="Pfam" id="PF01258">
    <property type="entry name" value="zf-dskA_traR"/>
    <property type="match status" value="1"/>
</dbReference>
<dbReference type="PROSITE" id="PS51128">
    <property type="entry name" value="ZF_DKSA_2"/>
    <property type="match status" value="1"/>
</dbReference>
<dbReference type="InterPro" id="IPR000962">
    <property type="entry name" value="Znf_DskA_TraR"/>
</dbReference>
<evidence type="ECO:0000313" key="7">
    <source>
        <dbReference type="Proteomes" id="UP000811844"/>
    </source>
</evidence>